<evidence type="ECO:0000313" key="1">
    <source>
        <dbReference type="EMBL" id="EFX91981.1"/>
    </source>
</evidence>
<dbReference type="HOGENOM" id="CLU_1329619_0_0_6"/>
<comment type="caution">
    <text evidence="1">The sequence shown here is derived from an EMBL/GenBank/DDBJ whole genome shotgun (WGS) entry which is preliminary data.</text>
</comment>
<reference evidence="1 2" key="1">
    <citation type="submission" date="2011-01" db="EMBL/GenBank/DDBJ databases">
        <authorList>
            <person name="Muzny D."/>
            <person name="Qin X."/>
            <person name="Deng J."/>
            <person name="Jiang H."/>
            <person name="Liu Y."/>
            <person name="Qu J."/>
            <person name="Song X.-Z."/>
            <person name="Zhang L."/>
            <person name="Thornton R."/>
            <person name="Coyle M."/>
            <person name="Francisco L."/>
            <person name="Jackson L."/>
            <person name="Javaid M."/>
            <person name="Korchina V."/>
            <person name="Kovar C."/>
            <person name="Mata R."/>
            <person name="Mathew T."/>
            <person name="Ngo R."/>
            <person name="Nguyen L."/>
            <person name="Nguyen N."/>
            <person name="Okwuonu G."/>
            <person name="Ongeri F."/>
            <person name="Pham C."/>
            <person name="Simmons D."/>
            <person name="Wilczek-Boney K."/>
            <person name="Hale W."/>
            <person name="Jakkamsetti A."/>
            <person name="Pham P."/>
            <person name="Ruth R."/>
            <person name="San Lucas F."/>
            <person name="Warren J."/>
            <person name="Zhang J."/>
            <person name="Zhao Z."/>
            <person name="Zhou C."/>
            <person name="Zhu D."/>
            <person name="Lee S."/>
            <person name="Bess C."/>
            <person name="Blankenburg K."/>
            <person name="Forbes L."/>
            <person name="Fu Q."/>
            <person name="Gubbala S."/>
            <person name="Hirani K."/>
            <person name="Jayaseelan J.C."/>
            <person name="Lara F."/>
            <person name="Munidasa M."/>
            <person name="Palculict T."/>
            <person name="Patil S."/>
            <person name="Pu L.-L."/>
            <person name="Saada N."/>
            <person name="Tang L."/>
            <person name="Weissenberger G."/>
            <person name="Zhu Y."/>
            <person name="Hemphill L."/>
            <person name="Shang Y."/>
            <person name="Youmans B."/>
            <person name="Ayvaz T."/>
            <person name="Ross M."/>
            <person name="Santibanez J."/>
            <person name="Aqrawi P."/>
            <person name="Gross S."/>
            <person name="Joshi V."/>
            <person name="Fowler G."/>
            <person name="Nazareth L."/>
            <person name="Reid J."/>
            <person name="Worley K."/>
            <person name="Petrosino J."/>
            <person name="Highlander S."/>
            <person name="Gibbs R."/>
        </authorList>
    </citation>
    <scope>NUCLEOTIDE SEQUENCE [LARGE SCALE GENOMIC DNA]</scope>
    <source>
        <strain evidence="1 2">ATCC 25976</strain>
    </source>
</reference>
<dbReference type="EMBL" id="AEVG01000063">
    <property type="protein sequence ID" value="EFX91981.1"/>
    <property type="molecule type" value="Genomic_DNA"/>
</dbReference>
<dbReference type="Proteomes" id="UP000005467">
    <property type="component" value="Unassembled WGS sequence"/>
</dbReference>
<keyword evidence="2" id="KW-1185">Reference proteome</keyword>
<accession>E8KGJ5</accession>
<name>E8KGJ5_9PAST</name>
<sequence length="206" mass="23226">MLEKFSSSEHFSQADKLTKNDSLEILKKDFPLESNSDWEVKPLPKVQELPPLYAVENRQNLALVEKGNSEIESTSFDLDLDESVELNDENLENEIKKTIIDVKTLPIEQAKDVINGELAPNTIYSMGNGNLYESDDKGRVVKKEFIPFIVEDKRSFKDSKNTSEVGKLGKEGDHGGHIQAHSLGEPLIKSICSLKMVTLIWRNIKP</sequence>
<protein>
    <submittedName>
        <fullName evidence="1">Uncharacterized protein</fullName>
    </submittedName>
</protein>
<proteinExistence type="predicted"/>
<dbReference type="RefSeq" id="WP_005622547.1">
    <property type="nucleotide sequence ID" value="NZ_GL831080.1"/>
</dbReference>
<organism evidence="1 2">
    <name type="scientific">Actinobacillus ureae ATCC 25976</name>
    <dbReference type="NCBI Taxonomy" id="887324"/>
    <lineage>
        <taxon>Bacteria</taxon>
        <taxon>Pseudomonadati</taxon>
        <taxon>Pseudomonadota</taxon>
        <taxon>Gammaproteobacteria</taxon>
        <taxon>Pasteurellales</taxon>
        <taxon>Pasteurellaceae</taxon>
        <taxon>Actinobacillus</taxon>
    </lineage>
</organism>
<gene>
    <name evidence="1" type="ORF">HMPREF0027_0962</name>
</gene>
<dbReference type="AlphaFoldDB" id="E8KGJ5"/>
<evidence type="ECO:0000313" key="2">
    <source>
        <dbReference type="Proteomes" id="UP000005467"/>
    </source>
</evidence>